<keyword evidence="4" id="KW-1185">Reference proteome</keyword>
<comment type="caution">
    <text evidence="3">The sequence shown here is derived from an EMBL/GenBank/DDBJ whole genome shotgun (WGS) entry which is preliminary data.</text>
</comment>
<evidence type="ECO:0000313" key="3">
    <source>
        <dbReference type="EMBL" id="TVU24846.1"/>
    </source>
</evidence>
<feature type="region of interest" description="Disordered" evidence="1">
    <location>
        <begin position="349"/>
        <end position="393"/>
    </location>
</feature>
<dbReference type="PANTHER" id="PTHR31917:SF74">
    <property type="entry name" value="EXPRESSED PROTEIN"/>
    <property type="match status" value="1"/>
</dbReference>
<feature type="compositionally biased region" description="Polar residues" evidence="1">
    <location>
        <begin position="429"/>
        <end position="444"/>
    </location>
</feature>
<dbReference type="SMART" id="SM00743">
    <property type="entry name" value="Agenet"/>
    <property type="match status" value="4"/>
</dbReference>
<dbReference type="Pfam" id="PF05641">
    <property type="entry name" value="Agenet"/>
    <property type="match status" value="2"/>
</dbReference>
<feature type="domain" description="Agenet" evidence="2">
    <location>
        <begin position="265"/>
        <end position="322"/>
    </location>
</feature>
<feature type="domain" description="Agenet" evidence="2">
    <location>
        <begin position="193"/>
        <end position="263"/>
    </location>
</feature>
<dbReference type="EMBL" id="RWGY01000013">
    <property type="protein sequence ID" value="TVU24846.1"/>
    <property type="molecule type" value="Genomic_DNA"/>
</dbReference>
<evidence type="ECO:0000259" key="2">
    <source>
        <dbReference type="SMART" id="SM00743"/>
    </source>
</evidence>
<sequence length="452" mass="49791">MGSVGGNNDAENTDEGNKRRHPPARAPSSPPPPPPPPFLLPGGKVEVRVDADGYHGTWYEGTVREFIPAASRCSVLRCMVLYSGLVEDNGGGPLVEPFDVSDIRPRPPRSRGRRRRFQPHGIVEALDNGGWWPGIVVGPAAGPPTRSVTVAFPISREVIQFDPSFVRPRRDYIGGKWVPSQIVIAVQPECPVREYKVDEKVEVERAHDLSGGCSWFPATVVKVVDPLSYIVEYIDDQGDEATKTEYLHWKFIRPAVDRPPPSSEFRFKPGAAVEAYCDGSWSLGVVHKVVAEGEYEVTLDGEAREMVIKVLELLKPHYKWDGNAWKNASVSKTATGFVDISFKLMQRHTKLRPHSASRKRPISDVKVTPSDDEHCHHPELPSIKKSRKGLPHQEQAAILTEVSEHALVCEMDTPPASNDSLHSSSQLSGHTAPSKGSVSNVGETDSNHEILC</sequence>
<name>A0A5J9UMQ3_9POAL</name>
<organism evidence="3 4">
    <name type="scientific">Eragrostis curvula</name>
    <name type="common">weeping love grass</name>
    <dbReference type="NCBI Taxonomy" id="38414"/>
    <lineage>
        <taxon>Eukaryota</taxon>
        <taxon>Viridiplantae</taxon>
        <taxon>Streptophyta</taxon>
        <taxon>Embryophyta</taxon>
        <taxon>Tracheophyta</taxon>
        <taxon>Spermatophyta</taxon>
        <taxon>Magnoliopsida</taxon>
        <taxon>Liliopsida</taxon>
        <taxon>Poales</taxon>
        <taxon>Poaceae</taxon>
        <taxon>PACMAD clade</taxon>
        <taxon>Chloridoideae</taxon>
        <taxon>Eragrostideae</taxon>
        <taxon>Eragrostidinae</taxon>
        <taxon>Eragrostis</taxon>
    </lineage>
</organism>
<dbReference type="OrthoDB" id="688673at2759"/>
<dbReference type="PANTHER" id="PTHR31917">
    <property type="entry name" value="AGENET DOMAIN-CONTAINING PROTEIN-RELATED"/>
    <property type="match status" value="1"/>
</dbReference>
<feature type="compositionally biased region" description="Low complexity" evidence="1">
    <location>
        <begin position="417"/>
        <end position="428"/>
    </location>
</feature>
<feature type="compositionally biased region" description="Basic residues" evidence="1">
    <location>
        <begin position="349"/>
        <end position="360"/>
    </location>
</feature>
<evidence type="ECO:0000256" key="1">
    <source>
        <dbReference type="SAM" id="MobiDB-lite"/>
    </source>
</evidence>
<feature type="domain" description="Agenet" evidence="2">
    <location>
        <begin position="115"/>
        <end position="174"/>
    </location>
</feature>
<dbReference type="Proteomes" id="UP000324897">
    <property type="component" value="Chromosome 2"/>
</dbReference>
<feature type="region of interest" description="Disordered" evidence="1">
    <location>
        <begin position="1"/>
        <end position="40"/>
    </location>
</feature>
<gene>
    <name evidence="3" type="ORF">EJB05_27306</name>
</gene>
<proteinExistence type="predicted"/>
<feature type="compositionally biased region" description="Pro residues" evidence="1">
    <location>
        <begin position="24"/>
        <end position="39"/>
    </location>
</feature>
<feature type="compositionally biased region" description="Basic and acidic residues" evidence="1">
    <location>
        <begin position="369"/>
        <end position="379"/>
    </location>
</feature>
<feature type="non-terminal residue" evidence="3">
    <location>
        <position position="452"/>
    </location>
</feature>
<evidence type="ECO:0000313" key="4">
    <source>
        <dbReference type="Proteomes" id="UP000324897"/>
    </source>
</evidence>
<dbReference type="AlphaFoldDB" id="A0A5J9UMQ3"/>
<dbReference type="Gramene" id="TVU24846">
    <property type="protein sequence ID" value="TVU24846"/>
    <property type="gene ID" value="EJB05_27306"/>
</dbReference>
<dbReference type="CDD" id="cd04508">
    <property type="entry name" value="Tudor_SF"/>
    <property type="match status" value="1"/>
</dbReference>
<dbReference type="InterPro" id="IPR014002">
    <property type="entry name" value="Agenet_dom_plant"/>
</dbReference>
<reference evidence="3 4" key="1">
    <citation type="journal article" date="2019" name="Sci. Rep.">
        <title>A high-quality genome of Eragrostis curvula grass provides insights into Poaceae evolution and supports new strategies to enhance forage quality.</title>
        <authorList>
            <person name="Carballo J."/>
            <person name="Santos B.A.C.M."/>
            <person name="Zappacosta D."/>
            <person name="Garbus I."/>
            <person name="Selva J.P."/>
            <person name="Gallo C.A."/>
            <person name="Diaz A."/>
            <person name="Albertini E."/>
            <person name="Caccamo M."/>
            <person name="Echenique V."/>
        </authorList>
    </citation>
    <scope>NUCLEOTIDE SEQUENCE [LARGE SCALE GENOMIC DNA]</scope>
    <source>
        <strain evidence="4">cv. Victoria</strain>
        <tissue evidence="3">Leaf</tissue>
    </source>
</reference>
<feature type="domain" description="Agenet" evidence="2">
    <location>
        <begin position="37"/>
        <end position="111"/>
    </location>
</feature>
<dbReference type="InterPro" id="IPR008395">
    <property type="entry name" value="Agenet-like_dom"/>
</dbReference>
<protein>
    <recommendedName>
        <fullName evidence="2">Agenet domain-containing protein</fullName>
    </recommendedName>
</protein>
<accession>A0A5J9UMQ3</accession>
<feature type="region of interest" description="Disordered" evidence="1">
    <location>
        <begin position="411"/>
        <end position="452"/>
    </location>
</feature>